<dbReference type="PROSITE" id="PS50110">
    <property type="entry name" value="RESPONSE_REGULATORY"/>
    <property type="match status" value="1"/>
</dbReference>
<feature type="DNA-binding region" description="OmpR/PhoB-type" evidence="7">
    <location>
        <begin position="135"/>
        <end position="231"/>
    </location>
</feature>
<keyword evidence="1 6" id="KW-0597">Phosphoprotein</keyword>
<dbReference type="SMART" id="SM00448">
    <property type="entry name" value="REC"/>
    <property type="match status" value="1"/>
</dbReference>
<proteinExistence type="predicted"/>
<dbReference type="GO" id="GO:0005829">
    <property type="term" value="C:cytosol"/>
    <property type="evidence" value="ECO:0007669"/>
    <property type="project" value="TreeGrafter"/>
</dbReference>
<dbReference type="SUPFAM" id="SSF46894">
    <property type="entry name" value="C-terminal effector domain of the bipartite response regulators"/>
    <property type="match status" value="1"/>
</dbReference>
<feature type="domain" description="OmpR/PhoB-type" evidence="9">
    <location>
        <begin position="135"/>
        <end position="231"/>
    </location>
</feature>
<dbReference type="GO" id="GO:0032993">
    <property type="term" value="C:protein-DNA complex"/>
    <property type="evidence" value="ECO:0007669"/>
    <property type="project" value="TreeGrafter"/>
</dbReference>
<dbReference type="InterPro" id="IPR011006">
    <property type="entry name" value="CheY-like_superfamily"/>
</dbReference>
<dbReference type="Gene3D" id="1.10.10.10">
    <property type="entry name" value="Winged helix-like DNA-binding domain superfamily/Winged helix DNA-binding domain"/>
    <property type="match status" value="1"/>
</dbReference>
<dbReference type="Pfam" id="PF00486">
    <property type="entry name" value="Trans_reg_C"/>
    <property type="match status" value="1"/>
</dbReference>
<feature type="domain" description="Response regulatory" evidence="8">
    <location>
        <begin position="7"/>
        <end position="125"/>
    </location>
</feature>
<dbReference type="STRING" id="1629334.Cva_00768"/>
<dbReference type="GO" id="GO:0000156">
    <property type="term" value="F:phosphorelay response regulator activity"/>
    <property type="evidence" value="ECO:0007669"/>
    <property type="project" value="TreeGrafter"/>
</dbReference>
<evidence type="ECO:0000256" key="4">
    <source>
        <dbReference type="ARBA" id="ARBA00023125"/>
    </source>
</evidence>
<keyword evidence="3" id="KW-0805">Transcription regulation</keyword>
<evidence type="ECO:0000256" key="2">
    <source>
        <dbReference type="ARBA" id="ARBA00023012"/>
    </source>
</evidence>
<dbReference type="PROSITE" id="PS51755">
    <property type="entry name" value="OMPR_PHOB"/>
    <property type="match status" value="1"/>
</dbReference>
<keyword evidence="5" id="KW-0804">Transcription</keyword>
<keyword evidence="11" id="KW-1185">Reference proteome</keyword>
<dbReference type="GO" id="GO:0000976">
    <property type="term" value="F:transcription cis-regulatory region binding"/>
    <property type="evidence" value="ECO:0007669"/>
    <property type="project" value="TreeGrafter"/>
</dbReference>
<evidence type="ECO:0000256" key="6">
    <source>
        <dbReference type="PROSITE-ProRule" id="PRU00169"/>
    </source>
</evidence>
<evidence type="ECO:0000259" key="8">
    <source>
        <dbReference type="PROSITE" id="PS50110"/>
    </source>
</evidence>
<dbReference type="SUPFAM" id="SSF52172">
    <property type="entry name" value="CheY-like"/>
    <property type="match status" value="1"/>
</dbReference>
<keyword evidence="4 7" id="KW-0238">DNA-binding</keyword>
<organism evidence="10 11">
    <name type="scientific">Caedimonas varicaedens</name>
    <dbReference type="NCBI Taxonomy" id="1629334"/>
    <lineage>
        <taxon>Bacteria</taxon>
        <taxon>Pseudomonadati</taxon>
        <taxon>Pseudomonadota</taxon>
        <taxon>Alphaproteobacteria</taxon>
        <taxon>Holosporales</taxon>
        <taxon>Caedimonadaceae</taxon>
        <taxon>Caedimonas</taxon>
    </lineage>
</organism>
<dbReference type="GO" id="GO:0006355">
    <property type="term" value="P:regulation of DNA-templated transcription"/>
    <property type="evidence" value="ECO:0007669"/>
    <property type="project" value="InterPro"/>
</dbReference>
<dbReference type="InterPro" id="IPR001867">
    <property type="entry name" value="OmpR/PhoB-type_DNA-bd"/>
</dbReference>
<evidence type="ECO:0000256" key="5">
    <source>
        <dbReference type="ARBA" id="ARBA00023163"/>
    </source>
</evidence>
<name>A0A0K8MC48_9PROT</name>
<dbReference type="Gene3D" id="3.40.50.2300">
    <property type="match status" value="1"/>
</dbReference>
<dbReference type="InterPro" id="IPR039420">
    <property type="entry name" value="WalR-like"/>
</dbReference>
<dbReference type="PANTHER" id="PTHR48111">
    <property type="entry name" value="REGULATOR OF RPOS"/>
    <property type="match status" value="1"/>
</dbReference>
<evidence type="ECO:0000259" key="9">
    <source>
        <dbReference type="PROSITE" id="PS51755"/>
    </source>
</evidence>
<sequence length="232" mass="27125">MAERSFTLLVVDDDRRLRDLLEKYLMEQGFWVVTAQSAEEARARLNNDNIDLIILDSMMPHESGVQFIQKWRADHSHPKYNLPVLMLTALGDVENRIEGLEAGVDDYLSKPFEPRELILRLHKLLERVYENRFPNKLIKLGKYIYDVGREMLYHGNEIVYLTTLEGNLLKIFSAQPNVVLTREELADKLGLNPSIRNVDVQMARLRKKIEDDPKQPLYLQTVRHRGYVLRPN</sequence>
<protein>
    <submittedName>
        <fullName evidence="10">Transcriptional regulatory protein OmpR</fullName>
    </submittedName>
</protein>
<feature type="modified residue" description="4-aspartylphosphate" evidence="6">
    <location>
        <position position="56"/>
    </location>
</feature>
<dbReference type="SMART" id="SM00862">
    <property type="entry name" value="Trans_reg_C"/>
    <property type="match status" value="1"/>
</dbReference>
<keyword evidence="2" id="KW-0902">Two-component regulatory system</keyword>
<dbReference type="Pfam" id="PF00072">
    <property type="entry name" value="Response_reg"/>
    <property type="match status" value="1"/>
</dbReference>
<evidence type="ECO:0000256" key="7">
    <source>
        <dbReference type="PROSITE-ProRule" id="PRU01091"/>
    </source>
</evidence>
<comment type="caution">
    <text evidence="10">The sequence shown here is derived from an EMBL/GenBank/DDBJ whole genome shotgun (WGS) entry which is preliminary data.</text>
</comment>
<dbReference type="InterPro" id="IPR001789">
    <property type="entry name" value="Sig_transdc_resp-reg_receiver"/>
</dbReference>
<evidence type="ECO:0000313" key="11">
    <source>
        <dbReference type="Proteomes" id="UP000036771"/>
    </source>
</evidence>
<accession>A0A0K8MC48</accession>
<reference evidence="10 11" key="1">
    <citation type="submission" date="2015-03" db="EMBL/GenBank/DDBJ databases">
        <title>Caedibacter varicaedens, whole genome shotgun sequence.</title>
        <authorList>
            <person name="Suzuki H."/>
            <person name="Dapper A.L."/>
            <person name="Gibson A.K."/>
            <person name="Jackson C."/>
            <person name="Lee H."/>
            <person name="Pejaver V.R."/>
            <person name="Doak T."/>
            <person name="Lynch M."/>
        </authorList>
    </citation>
    <scope>NUCLEOTIDE SEQUENCE [LARGE SCALE GENOMIC DNA]</scope>
</reference>
<dbReference type="CDD" id="cd00383">
    <property type="entry name" value="trans_reg_C"/>
    <property type="match status" value="1"/>
</dbReference>
<evidence type="ECO:0000313" key="10">
    <source>
        <dbReference type="EMBL" id="GAO98120.1"/>
    </source>
</evidence>
<dbReference type="Proteomes" id="UP000036771">
    <property type="component" value="Unassembled WGS sequence"/>
</dbReference>
<evidence type="ECO:0000256" key="1">
    <source>
        <dbReference type="ARBA" id="ARBA00022553"/>
    </source>
</evidence>
<dbReference type="InterPro" id="IPR036388">
    <property type="entry name" value="WH-like_DNA-bd_sf"/>
</dbReference>
<dbReference type="AlphaFoldDB" id="A0A0K8MC48"/>
<dbReference type="PANTHER" id="PTHR48111:SF4">
    <property type="entry name" value="DNA-BINDING DUAL TRANSCRIPTIONAL REGULATOR OMPR"/>
    <property type="match status" value="1"/>
</dbReference>
<dbReference type="EMBL" id="BBVC01000025">
    <property type="protein sequence ID" value="GAO98120.1"/>
    <property type="molecule type" value="Genomic_DNA"/>
</dbReference>
<gene>
    <name evidence="10" type="primary">ompR</name>
    <name evidence="10" type="ORF">Cva_00768</name>
</gene>
<dbReference type="OrthoDB" id="9784252at2"/>
<evidence type="ECO:0000256" key="3">
    <source>
        <dbReference type="ARBA" id="ARBA00023015"/>
    </source>
</evidence>
<dbReference type="InterPro" id="IPR016032">
    <property type="entry name" value="Sig_transdc_resp-reg_C-effctor"/>
</dbReference>